<evidence type="ECO:0000259" key="13">
    <source>
        <dbReference type="Pfam" id="PF03636"/>
    </source>
</evidence>
<dbReference type="SUPFAM" id="SSF74650">
    <property type="entry name" value="Galactose mutarotase-like"/>
    <property type="match status" value="1"/>
</dbReference>
<keyword evidence="15" id="KW-1185">Reference proteome</keyword>
<dbReference type="InterPro" id="IPR005196">
    <property type="entry name" value="Glyco_hydro_65_N"/>
</dbReference>
<comment type="similarity">
    <text evidence="2">Belongs to the glycosyl hydrolase 65 family.</text>
</comment>
<dbReference type="SUPFAM" id="SSF48208">
    <property type="entry name" value="Six-hairpin glycosidases"/>
    <property type="match status" value="1"/>
</dbReference>
<feature type="chain" id="PRO_5017318112" description="alpha,alpha-trehalase" evidence="10">
    <location>
        <begin position="25"/>
        <end position="1043"/>
    </location>
</feature>
<dbReference type="PANTHER" id="PTHR11051">
    <property type="entry name" value="GLYCOSYL HYDROLASE-RELATED"/>
    <property type="match status" value="1"/>
</dbReference>
<evidence type="ECO:0000256" key="3">
    <source>
        <dbReference type="ARBA" id="ARBA00012757"/>
    </source>
</evidence>
<dbReference type="Gene3D" id="2.70.98.40">
    <property type="entry name" value="Glycoside hydrolase, family 65, N-terminal domain"/>
    <property type="match status" value="1"/>
</dbReference>
<dbReference type="FunFam" id="2.70.98.40:FF:000004">
    <property type="entry name" value="Alpha,alpha-trehalose glucohydrolase TreA/Ath1"/>
    <property type="match status" value="1"/>
</dbReference>
<evidence type="ECO:0000259" key="11">
    <source>
        <dbReference type="Pfam" id="PF03632"/>
    </source>
</evidence>
<proteinExistence type="inferred from homology"/>
<evidence type="ECO:0000256" key="4">
    <source>
        <dbReference type="ARBA" id="ARBA00022729"/>
    </source>
</evidence>
<dbReference type="Gene3D" id="1.50.10.10">
    <property type="match status" value="1"/>
</dbReference>
<dbReference type="InterPro" id="IPR037018">
    <property type="entry name" value="GH65_N"/>
</dbReference>
<keyword evidence="7" id="KW-0326">Glycosidase</keyword>
<dbReference type="EMBL" id="PXOG01000147">
    <property type="protein sequence ID" value="RGP72664.1"/>
    <property type="molecule type" value="Genomic_DNA"/>
</dbReference>
<evidence type="ECO:0000256" key="6">
    <source>
        <dbReference type="ARBA" id="ARBA00023180"/>
    </source>
</evidence>
<dbReference type="GO" id="GO:0004555">
    <property type="term" value="F:alpha,alpha-trehalase activity"/>
    <property type="evidence" value="ECO:0007669"/>
    <property type="project" value="UniProtKB-EC"/>
</dbReference>
<dbReference type="Proteomes" id="UP000266234">
    <property type="component" value="Unassembled WGS sequence"/>
</dbReference>
<reference evidence="14 15" key="1">
    <citation type="journal article" date="2018" name="PLoS Pathog.">
        <title>Evolution of structural diversity of trichothecenes, a family of toxins produced by plant pathogenic and entomopathogenic fungi.</title>
        <authorList>
            <person name="Proctor R.H."/>
            <person name="McCormick S.P."/>
            <person name="Kim H.S."/>
            <person name="Cardoza R.E."/>
            <person name="Stanley A.M."/>
            <person name="Lindo L."/>
            <person name="Kelly A."/>
            <person name="Brown D.W."/>
            <person name="Lee T."/>
            <person name="Vaughan M.M."/>
            <person name="Alexander N.J."/>
            <person name="Busman M."/>
            <person name="Gutierrez S."/>
        </authorList>
    </citation>
    <scope>NUCLEOTIDE SEQUENCE [LARGE SCALE GENOMIC DNA]</scope>
    <source>
        <strain evidence="14 15">NRRL 20695</strain>
    </source>
</reference>
<comment type="catalytic activity">
    <reaction evidence="1">
        <text>alpha,alpha-trehalose + H2O = alpha-D-glucose + beta-D-glucose</text>
        <dbReference type="Rhea" id="RHEA:32675"/>
        <dbReference type="ChEBI" id="CHEBI:15377"/>
        <dbReference type="ChEBI" id="CHEBI:15903"/>
        <dbReference type="ChEBI" id="CHEBI:16551"/>
        <dbReference type="ChEBI" id="CHEBI:17925"/>
        <dbReference type="EC" id="3.2.1.28"/>
    </reaction>
</comment>
<name>A0A395SJN9_9HYPO</name>
<dbReference type="STRING" id="694270.A0A395SJN9"/>
<evidence type="ECO:0000256" key="2">
    <source>
        <dbReference type="ARBA" id="ARBA00006768"/>
    </source>
</evidence>
<accession>A0A395SJN9</accession>
<dbReference type="AlphaFoldDB" id="A0A395SJN9"/>
<keyword evidence="4 10" id="KW-0732">Signal</keyword>
<dbReference type="InterPro" id="IPR011013">
    <property type="entry name" value="Gal_mutarotase_sf_dom"/>
</dbReference>
<dbReference type="InterPro" id="IPR012341">
    <property type="entry name" value="6hp_glycosidase-like_sf"/>
</dbReference>
<protein>
    <recommendedName>
        <fullName evidence="3">alpha,alpha-trehalase</fullName>
        <ecNumber evidence="3">3.2.1.28</ecNumber>
    </recommendedName>
    <alternativeName>
        <fullName evidence="8">Alpha,alpha-trehalase</fullName>
    </alternativeName>
    <alternativeName>
        <fullName evidence="9">Alpha,alpha-trehalose glucohydrolase</fullName>
    </alternativeName>
</protein>
<evidence type="ECO:0000313" key="14">
    <source>
        <dbReference type="EMBL" id="RGP72664.1"/>
    </source>
</evidence>
<dbReference type="Gene3D" id="2.60.120.260">
    <property type="entry name" value="Galactose-binding domain-like"/>
    <property type="match status" value="1"/>
</dbReference>
<organism evidence="14 15">
    <name type="scientific">Fusarium longipes</name>
    <dbReference type="NCBI Taxonomy" id="694270"/>
    <lineage>
        <taxon>Eukaryota</taxon>
        <taxon>Fungi</taxon>
        <taxon>Dikarya</taxon>
        <taxon>Ascomycota</taxon>
        <taxon>Pezizomycotina</taxon>
        <taxon>Sordariomycetes</taxon>
        <taxon>Hypocreomycetidae</taxon>
        <taxon>Hypocreales</taxon>
        <taxon>Nectriaceae</taxon>
        <taxon>Fusarium</taxon>
    </lineage>
</organism>
<dbReference type="GO" id="GO:0005993">
    <property type="term" value="P:trehalose catabolic process"/>
    <property type="evidence" value="ECO:0007669"/>
    <property type="project" value="TreeGrafter"/>
</dbReference>
<feature type="domain" description="Glycoside hydrolase family 65 N-terminal" evidence="13">
    <location>
        <begin position="74"/>
        <end position="340"/>
    </location>
</feature>
<evidence type="ECO:0000259" key="12">
    <source>
        <dbReference type="Pfam" id="PF03633"/>
    </source>
</evidence>
<dbReference type="Pfam" id="PF03633">
    <property type="entry name" value="Glyco_hydro_65C"/>
    <property type="match status" value="1"/>
</dbReference>
<feature type="signal peptide" evidence="10">
    <location>
        <begin position="1"/>
        <end position="24"/>
    </location>
</feature>
<dbReference type="PANTHER" id="PTHR11051:SF8">
    <property type="entry name" value="PROTEIN-GLUCOSYLGALACTOSYLHYDROXYLYSINE GLUCOSIDASE"/>
    <property type="match status" value="1"/>
</dbReference>
<evidence type="ECO:0000256" key="5">
    <source>
        <dbReference type="ARBA" id="ARBA00022801"/>
    </source>
</evidence>
<evidence type="ECO:0000256" key="7">
    <source>
        <dbReference type="ARBA" id="ARBA00023295"/>
    </source>
</evidence>
<sequence length="1043" mass="114946">MMSMQHRKCIVFALLSYFTVLASSSHSQNRIEKCHRQYSRATNGVNGSNNTYNTSFPGVTWDEDNWRLSTIKLDQGHYQARGSVANGYLGINVAAVGPFFEIDFDEEGGTINGWPLFSRRQSFATIAGFFDAQPRTNGTNFPWLLQYGYESVISGVPHWSGLILDLGDDVYLDATVDSRTIHNFTSTYDFKAGVLEWSYEWKPKAENGSYHIIYRLFANKLHVNEAIVDLTIIPSDDSEATVVNVIDGYSAVRTDFVTSGQDDDGAIYSAVRPIGVANVTAWIYANVTGSKSLDLSRRQLVHDKPYVHTNDSSVAQAIPIKFSAGRAVYITKYVGAASSDAFDDPKATAKNASHKAMVNGYDASLKSHVAEWASVMPDDSVDSYASPDNGTLPDDEYIIDSAIIAVTNTYYLLQNTAGKNAIKAVSGAPVNVDSISVGGLTSDSYAGMVFWDADLFMQPGLTTSHPEAAQRTVNYRVAKYEQAKANIATSFTGSQNKTHFSASAAVYPWTSGRYGNCTATGPCWDYEYHINGDIGVSMVNQWVTSGDTDYFKETLLPIYDSVASLYTDLLKRNGSSWVITNMTDPDEYANHINAGAFTMALASETLMHANEFRQQFGLSESKTWENKASNVLLLRENGITLEFTTMNGSAIVKQADVVLMSFPLGYNDNYTDQNALDDLDYYANKQSPDGPAMTWAIYSIVADELSPSGCSAYTYAQYSYKPYTRPPFYQLSEQLIDNATINGGTHPAYPFLTGHGGANQVTIFGNLGLRLLPDDGIHVNPNLPPQIPYLKYRTFYWRGWPISAWSNYTHTTIQRHPTTEPLDVADRRYANKSITVYAGTQGDRSLYHLSFEEPVIIRNRQIGTNNTIAGNLAQCRPVKSSNSYEPGQFPIAATDGATSTRWQPTKAAEVNYLTVSLAEEHLGTMVTGFYFDWADAPPVNATVIFHNQSLEDPVRALRKEDSGYDIVLSLKDVKQSAPYNFKTTNLDAVVMPTGNTTNVTLPNPVPLTRYASLFIIGNQALSTVDVRAKNGTGATVAEWAILH</sequence>
<evidence type="ECO:0000256" key="10">
    <source>
        <dbReference type="SAM" id="SignalP"/>
    </source>
</evidence>
<dbReference type="OrthoDB" id="200349at2759"/>
<dbReference type="GO" id="GO:0009277">
    <property type="term" value="C:fungal-type cell wall"/>
    <property type="evidence" value="ECO:0007669"/>
    <property type="project" value="TreeGrafter"/>
</dbReference>
<feature type="domain" description="Glycoside hydrolase family 65 C-terminal" evidence="12">
    <location>
        <begin position="773"/>
        <end position="824"/>
    </location>
</feature>
<evidence type="ECO:0000256" key="8">
    <source>
        <dbReference type="ARBA" id="ARBA00030473"/>
    </source>
</evidence>
<gene>
    <name evidence="14" type="ORF">FLONG3_6672</name>
</gene>
<dbReference type="FunFam" id="1.50.10.10:FF:000032">
    <property type="entry name" value="Vacuolar acid trehalase"/>
    <property type="match status" value="1"/>
</dbReference>
<dbReference type="InterPro" id="IPR005194">
    <property type="entry name" value="Glyco_hydro_65_C"/>
</dbReference>
<evidence type="ECO:0000256" key="1">
    <source>
        <dbReference type="ARBA" id="ARBA00001576"/>
    </source>
</evidence>
<dbReference type="EC" id="3.2.1.28" evidence="3"/>
<comment type="caution">
    <text evidence="14">The sequence shown here is derived from an EMBL/GenBank/DDBJ whole genome shotgun (WGS) entry which is preliminary data.</text>
</comment>
<evidence type="ECO:0000313" key="15">
    <source>
        <dbReference type="Proteomes" id="UP000266234"/>
    </source>
</evidence>
<dbReference type="GO" id="GO:0030246">
    <property type="term" value="F:carbohydrate binding"/>
    <property type="evidence" value="ECO:0007669"/>
    <property type="project" value="InterPro"/>
</dbReference>
<keyword evidence="6" id="KW-0325">Glycoprotein</keyword>
<evidence type="ECO:0000256" key="9">
    <source>
        <dbReference type="ARBA" id="ARBA00031637"/>
    </source>
</evidence>
<dbReference type="Pfam" id="PF03636">
    <property type="entry name" value="Glyco_hydro_65N"/>
    <property type="match status" value="1"/>
</dbReference>
<keyword evidence="5" id="KW-0378">Hydrolase</keyword>
<feature type="domain" description="Glycoside hydrolase family 65 central catalytic" evidence="11">
    <location>
        <begin position="434"/>
        <end position="621"/>
    </location>
</feature>
<dbReference type="InterPro" id="IPR005195">
    <property type="entry name" value="Glyco_hydro_65_M"/>
</dbReference>
<dbReference type="Pfam" id="PF03632">
    <property type="entry name" value="Glyco_hydro_65m"/>
    <property type="match status" value="1"/>
</dbReference>
<dbReference type="InterPro" id="IPR008928">
    <property type="entry name" value="6-hairpin_glycosidase_sf"/>
</dbReference>